<dbReference type="GeneID" id="94374768"/>
<feature type="compositionally biased region" description="Acidic residues" evidence="1">
    <location>
        <begin position="436"/>
        <end position="463"/>
    </location>
</feature>
<accession>A0ABX8TN46</accession>
<dbReference type="RefSeq" id="WP_219354067.1">
    <property type="nucleotide sequence ID" value="NZ_CP080034.1"/>
</dbReference>
<dbReference type="EMBL" id="CP080034">
    <property type="protein sequence ID" value="QYC11488.1"/>
    <property type="molecule type" value="Genomic_DNA"/>
</dbReference>
<feature type="domain" description="TIR" evidence="2">
    <location>
        <begin position="2"/>
        <end position="163"/>
    </location>
</feature>
<dbReference type="Pfam" id="PF13676">
    <property type="entry name" value="TIR_2"/>
    <property type="match status" value="1"/>
</dbReference>
<keyword evidence="3" id="KW-0675">Receptor</keyword>
<dbReference type="PROSITE" id="PS50104">
    <property type="entry name" value="TIR"/>
    <property type="match status" value="1"/>
</dbReference>
<proteinExistence type="predicted"/>
<dbReference type="InterPro" id="IPR000157">
    <property type="entry name" value="TIR_dom"/>
</dbReference>
<reference evidence="3 4" key="1">
    <citation type="submission" date="2021-07" db="EMBL/GenBank/DDBJ databases">
        <title>Isolation and characterization of bacteria from a gold mining with a capacity of golden bioaccumulation.</title>
        <authorList>
            <person name="Yang X.J."/>
        </authorList>
    </citation>
    <scope>NUCLEOTIDE SEQUENCE [LARGE SCALE GENOMIC DNA]</scope>
    <source>
        <strain evidence="3 4">Au29</strain>
    </source>
</reference>
<evidence type="ECO:0000259" key="2">
    <source>
        <dbReference type="PROSITE" id="PS50104"/>
    </source>
</evidence>
<name>A0ABX8TN46_9CAUL</name>
<feature type="region of interest" description="Disordered" evidence="1">
    <location>
        <begin position="435"/>
        <end position="463"/>
    </location>
</feature>
<evidence type="ECO:0000313" key="3">
    <source>
        <dbReference type="EMBL" id="QYC11488.1"/>
    </source>
</evidence>
<gene>
    <name evidence="3" type="ORF">KWG56_05795</name>
</gene>
<evidence type="ECO:0000313" key="4">
    <source>
        <dbReference type="Proteomes" id="UP000824334"/>
    </source>
</evidence>
<evidence type="ECO:0000256" key="1">
    <source>
        <dbReference type="SAM" id="MobiDB-lite"/>
    </source>
</evidence>
<organism evidence="3 4">
    <name type="scientific">Brevundimonas nasdae</name>
    <dbReference type="NCBI Taxonomy" id="172043"/>
    <lineage>
        <taxon>Bacteria</taxon>
        <taxon>Pseudomonadati</taxon>
        <taxon>Pseudomonadota</taxon>
        <taxon>Alphaproteobacteria</taxon>
        <taxon>Caulobacterales</taxon>
        <taxon>Caulobacteraceae</taxon>
        <taxon>Brevundimonas</taxon>
    </lineage>
</organism>
<dbReference type="Proteomes" id="UP000824334">
    <property type="component" value="Chromosome"/>
</dbReference>
<protein>
    <submittedName>
        <fullName evidence="3">Toll/interleukin-1 receptor domain-containing protein</fullName>
    </submittedName>
</protein>
<keyword evidence="4" id="KW-1185">Reference proteome</keyword>
<sequence>MYRDTIFICHATPDDNDFVRWLGARLTGHGYKVWADMFGLKGGTPFWNTIEEALREHACKVIFVASQASVDPQRQGVRNELSVADAVRKALADPAFIIPVRIDDVGFADFPILVHQLNAIDFSKGWGPKLVELLDTLETANVPRIEHDQTAEFELWRQDAAKTSALVNVEPEPVLTSLSPVSALPSTLRYLKVNADAAVVAQSLRTSGIPFSVFYQLLLTFADLDEVNSALPTPFVAEPRAERPLQDFLKGPSADVTSPKRGDAHNIATALLRQHVERHLLNRGLKALEQRAGSAFYFPADLLASNKVTYTAASGKRTYKKVVGRSERNRVFWHLAMKVTVVLGPTTFVRFKPYVAFSDDGQVAISDPKRTTPIRRRFCKNWWNQHWRQLQEAFVAWLAEGQMDCVIPLDGDQKLILAGRLLQLTAQRHIVGDLQFQDDADDPDEPEDDEDDGVFDADAEGEE</sequence>